<dbReference type="InterPro" id="IPR042099">
    <property type="entry name" value="ANL_N_sf"/>
</dbReference>
<evidence type="ECO:0000313" key="3">
    <source>
        <dbReference type="EMBL" id="BBG29159.1"/>
    </source>
</evidence>
<dbReference type="InterPro" id="IPR020845">
    <property type="entry name" value="AMP-binding_CS"/>
</dbReference>
<sequence length="513" mass="56065">MPFRSFTKVVSAHPDSPAIIHHNNRSVSYQKLLLLIEAISCGLVKKGLRIGDRVILHSKNRIELIASYYACLATGATFVPTNPHLPNKDISKIISDSGARFYLGDTTSYTANREAIDEACTLEGRWVIGMKTPTGKAQSWHSLLQAGGSFSPPPLSLDLIASIFYTSGTTGQPKGFAFSRRAISAIIDIVCSTMALSVKATNTAPFYSMVDVISPWSIQTSLASLSLHRPVILTDNHAPHTVLKVLNTYQLSWFTGTPANFHDLTVAAQELDHVPVLSATACVSGGDTCPLEIAQRFHTTFGGHLQNSYGQTEQGCITIHHPDLTKASAPTLGWPLPTTAIKIVTDNGEDGEVGELFVQSPAKTAGRWTDKGIEPVYEDGWIPTGDLVRRHADGCLEALGRQKDLIKIAGYPVYPLEIEEELLRHPDIAKAVVFAIPDVAKGESIIAMIEMHRGKTLSSTAIKNYLADKIAHYKIPENISFVDTIPIVNNKISRRHIAREYLISCDKEVRPLE</sequence>
<dbReference type="PANTHER" id="PTHR43767">
    <property type="entry name" value="LONG-CHAIN-FATTY-ACID--COA LIGASE"/>
    <property type="match status" value="1"/>
</dbReference>
<dbReference type="InterPro" id="IPR050237">
    <property type="entry name" value="ATP-dep_AMP-bd_enzyme"/>
</dbReference>
<keyword evidence="4" id="KW-1185">Reference proteome</keyword>
<accession>A0A348HC07</accession>
<proteinExistence type="predicted"/>
<dbReference type="Gene3D" id="3.30.300.30">
    <property type="match status" value="1"/>
</dbReference>
<dbReference type="Proteomes" id="UP000267342">
    <property type="component" value="Chromosome"/>
</dbReference>
<reference evidence="3 4" key="1">
    <citation type="submission" date="2018-09" db="EMBL/GenBank/DDBJ databases">
        <title>Zymobacter palmae IAM14233 (=T109) whole genome analysis.</title>
        <authorList>
            <person name="Yanase H."/>
        </authorList>
    </citation>
    <scope>NUCLEOTIDE SEQUENCE [LARGE SCALE GENOMIC DNA]</scope>
    <source>
        <strain evidence="3 4">IAM14233</strain>
    </source>
</reference>
<protein>
    <submittedName>
        <fullName evidence="3">Acyl-CoA synthetases</fullName>
    </submittedName>
</protein>
<dbReference type="SUPFAM" id="SSF56801">
    <property type="entry name" value="Acetyl-CoA synthetase-like"/>
    <property type="match status" value="1"/>
</dbReference>
<feature type="domain" description="AMP-dependent synthetase/ligase" evidence="1">
    <location>
        <begin position="7"/>
        <end position="364"/>
    </location>
</feature>
<dbReference type="Pfam" id="PF00501">
    <property type="entry name" value="AMP-binding"/>
    <property type="match status" value="1"/>
</dbReference>
<dbReference type="STRING" id="1123510.GCA_000620025_00577"/>
<name>A0A348HC07_9GAMM</name>
<dbReference type="RefSeq" id="WP_051523667.1">
    <property type="nucleotide sequence ID" value="NZ_AP018933.1"/>
</dbReference>
<evidence type="ECO:0000313" key="4">
    <source>
        <dbReference type="Proteomes" id="UP000267342"/>
    </source>
</evidence>
<dbReference type="PANTHER" id="PTHR43767:SF10">
    <property type="entry name" value="SURFACTIN SYNTHASE SUBUNIT 1"/>
    <property type="match status" value="1"/>
</dbReference>
<dbReference type="EMBL" id="AP018933">
    <property type="protein sequence ID" value="BBG29159.1"/>
    <property type="molecule type" value="Genomic_DNA"/>
</dbReference>
<dbReference type="AlphaFoldDB" id="A0A348HC07"/>
<evidence type="ECO:0000259" key="2">
    <source>
        <dbReference type="Pfam" id="PF13193"/>
    </source>
</evidence>
<dbReference type="Gene3D" id="3.40.50.12780">
    <property type="entry name" value="N-terminal domain of ligase-like"/>
    <property type="match status" value="1"/>
</dbReference>
<dbReference type="KEGG" id="zpl:ZBT109_0370"/>
<dbReference type="Pfam" id="PF13193">
    <property type="entry name" value="AMP-binding_C"/>
    <property type="match status" value="1"/>
</dbReference>
<dbReference type="PROSITE" id="PS00455">
    <property type="entry name" value="AMP_BINDING"/>
    <property type="match status" value="1"/>
</dbReference>
<organism evidence="3 4">
    <name type="scientific">Zymobacter palmae</name>
    <dbReference type="NCBI Taxonomy" id="33074"/>
    <lineage>
        <taxon>Bacteria</taxon>
        <taxon>Pseudomonadati</taxon>
        <taxon>Pseudomonadota</taxon>
        <taxon>Gammaproteobacteria</taxon>
        <taxon>Oceanospirillales</taxon>
        <taxon>Halomonadaceae</taxon>
        <taxon>Zymobacter group</taxon>
        <taxon>Zymobacter</taxon>
    </lineage>
</organism>
<dbReference type="InterPro" id="IPR000873">
    <property type="entry name" value="AMP-dep_synth/lig_dom"/>
</dbReference>
<dbReference type="InterPro" id="IPR045851">
    <property type="entry name" value="AMP-bd_C_sf"/>
</dbReference>
<gene>
    <name evidence="3" type="ORF">ZBT109_0370</name>
</gene>
<dbReference type="GO" id="GO:0016877">
    <property type="term" value="F:ligase activity, forming carbon-sulfur bonds"/>
    <property type="evidence" value="ECO:0007669"/>
    <property type="project" value="UniProtKB-ARBA"/>
</dbReference>
<evidence type="ECO:0000259" key="1">
    <source>
        <dbReference type="Pfam" id="PF00501"/>
    </source>
</evidence>
<dbReference type="InterPro" id="IPR025110">
    <property type="entry name" value="AMP-bd_C"/>
</dbReference>
<feature type="domain" description="AMP-binding enzyme C-terminal" evidence="2">
    <location>
        <begin position="417"/>
        <end position="487"/>
    </location>
</feature>